<dbReference type="KEGG" id="sniv:SFSGTM_27380"/>
<evidence type="ECO:0000313" key="2">
    <source>
        <dbReference type="Proteomes" id="UP000463939"/>
    </source>
</evidence>
<organism evidence="1 2">
    <name type="scientific">Sulfuriferula nivalis</name>
    <dbReference type="NCBI Taxonomy" id="2675298"/>
    <lineage>
        <taxon>Bacteria</taxon>
        <taxon>Pseudomonadati</taxon>
        <taxon>Pseudomonadota</taxon>
        <taxon>Betaproteobacteria</taxon>
        <taxon>Nitrosomonadales</taxon>
        <taxon>Sulfuricellaceae</taxon>
        <taxon>Sulfuriferula</taxon>
    </lineage>
</organism>
<evidence type="ECO:0000313" key="1">
    <source>
        <dbReference type="EMBL" id="BBP02030.1"/>
    </source>
</evidence>
<sequence>MNKDVVNPETAAKNIAKYSMESQGRKQLAKRRSSFDNIYSPIKDYSLPKVLCMGENMKFWCINLKPIPLFNYERYR</sequence>
<proteinExistence type="predicted"/>
<protein>
    <submittedName>
        <fullName evidence="1">Uncharacterized protein</fullName>
    </submittedName>
</protein>
<accession>A0A809SIK1</accession>
<dbReference type="RefSeq" id="WP_162085729.1">
    <property type="nucleotide sequence ID" value="NZ_AP021881.1"/>
</dbReference>
<dbReference type="EMBL" id="AP021881">
    <property type="protein sequence ID" value="BBP02030.1"/>
    <property type="molecule type" value="Genomic_DNA"/>
</dbReference>
<gene>
    <name evidence="1" type="ORF">SFSGTM_27380</name>
</gene>
<dbReference type="AlphaFoldDB" id="A0A809SIK1"/>
<keyword evidence="2" id="KW-1185">Reference proteome</keyword>
<name>A0A809SIK1_9PROT</name>
<dbReference type="Proteomes" id="UP000463939">
    <property type="component" value="Chromosome"/>
</dbReference>
<reference evidence="2" key="1">
    <citation type="submission" date="2019-11" db="EMBL/GenBank/DDBJ databases">
        <title>Isolation and characterization of a novel species in the genus Sulfuriferula.</title>
        <authorList>
            <person name="Mochizuki J."/>
            <person name="Kojima H."/>
            <person name="Fukui M."/>
        </authorList>
    </citation>
    <scope>NUCLEOTIDE SEQUENCE [LARGE SCALE GENOMIC DNA]</scope>
    <source>
        <strain evidence="2">SGTM</strain>
    </source>
</reference>